<keyword evidence="1" id="KW-0732">Signal</keyword>
<feature type="signal peptide" evidence="1">
    <location>
        <begin position="1"/>
        <end position="22"/>
    </location>
</feature>
<feature type="non-terminal residue" evidence="2">
    <location>
        <position position="1"/>
    </location>
</feature>
<sequence>HFYYLLTYLLFTGFAVLDISKTLMYDYHYNVMKRHYGDKIELMYTDTDFLIYHVQAEDFYMGLVANPSLLDRMDTANLPSDHPCYVADRKKSPGFFSDEVDDNVVTEFCALRAKSYAFNVYTGENNVGGAEKIKAKGIRAHVVKNHMTLEDHRKCLFDEDGMEAYRENVSIRSFKHQLVTIKTKKLTYNSNDDKRVVLQDKINTFAHGHYSIEKDEPEDE</sequence>
<dbReference type="GO" id="GO:0071897">
    <property type="term" value="P:DNA biosynthetic process"/>
    <property type="evidence" value="ECO:0007669"/>
    <property type="project" value="UniProtKB-ARBA"/>
</dbReference>
<dbReference type="EMBL" id="VUJU01017300">
    <property type="protein sequence ID" value="KAF0683920.1"/>
    <property type="molecule type" value="Genomic_DNA"/>
</dbReference>
<organism evidence="2 3">
    <name type="scientific">Aphis craccivora</name>
    <name type="common">Cowpea aphid</name>
    <dbReference type="NCBI Taxonomy" id="307492"/>
    <lineage>
        <taxon>Eukaryota</taxon>
        <taxon>Metazoa</taxon>
        <taxon>Ecdysozoa</taxon>
        <taxon>Arthropoda</taxon>
        <taxon>Hexapoda</taxon>
        <taxon>Insecta</taxon>
        <taxon>Pterygota</taxon>
        <taxon>Neoptera</taxon>
        <taxon>Paraneoptera</taxon>
        <taxon>Hemiptera</taxon>
        <taxon>Sternorrhyncha</taxon>
        <taxon>Aphidomorpha</taxon>
        <taxon>Aphidoidea</taxon>
        <taxon>Aphididae</taxon>
        <taxon>Aphidini</taxon>
        <taxon>Aphis</taxon>
        <taxon>Aphis</taxon>
    </lineage>
</organism>
<dbReference type="AlphaFoldDB" id="A0A6G0VK70"/>
<comment type="caution">
    <text evidence="2">The sequence shown here is derived from an EMBL/GenBank/DDBJ whole genome shotgun (WGS) entry which is preliminary data.</text>
</comment>
<keyword evidence="3" id="KW-1185">Reference proteome</keyword>
<feature type="chain" id="PRO_5026255617" evidence="1">
    <location>
        <begin position="23"/>
        <end position="220"/>
    </location>
</feature>
<dbReference type="PANTHER" id="PTHR31511">
    <property type="entry name" value="PROTEIN CBG23764"/>
    <property type="match status" value="1"/>
</dbReference>
<dbReference type="InterPro" id="IPR043502">
    <property type="entry name" value="DNA/RNA_pol_sf"/>
</dbReference>
<dbReference type="SUPFAM" id="SSF56672">
    <property type="entry name" value="DNA/RNA polymerases"/>
    <property type="match status" value="1"/>
</dbReference>
<dbReference type="Proteomes" id="UP000478052">
    <property type="component" value="Unassembled WGS sequence"/>
</dbReference>
<evidence type="ECO:0000313" key="3">
    <source>
        <dbReference type="Proteomes" id="UP000478052"/>
    </source>
</evidence>
<proteinExistence type="predicted"/>
<protein>
    <submittedName>
        <fullName evidence="2">Uncharacterized protein</fullName>
    </submittedName>
</protein>
<dbReference type="OrthoDB" id="6614264at2759"/>
<reference evidence="2 3" key="1">
    <citation type="submission" date="2019-08" db="EMBL/GenBank/DDBJ databases">
        <title>Whole genome of Aphis craccivora.</title>
        <authorList>
            <person name="Voronova N.V."/>
            <person name="Shulinski R.S."/>
            <person name="Bandarenka Y.V."/>
            <person name="Zhorov D.G."/>
            <person name="Warner D."/>
        </authorList>
    </citation>
    <scope>NUCLEOTIDE SEQUENCE [LARGE SCALE GENOMIC DNA]</scope>
    <source>
        <strain evidence="2">180601</strain>
        <tissue evidence="2">Whole Body</tissue>
    </source>
</reference>
<gene>
    <name evidence="2" type="ORF">FWK35_00036548</name>
</gene>
<name>A0A6G0VK70_APHCR</name>
<evidence type="ECO:0000313" key="2">
    <source>
        <dbReference type="EMBL" id="KAF0683920.1"/>
    </source>
</evidence>
<dbReference type="PANTHER" id="PTHR31511:SF12">
    <property type="entry name" value="RHO TERMINATION FACTOR N-TERMINAL DOMAIN-CONTAINING PROTEIN"/>
    <property type="match status" value="1"/>
</dbReference>
<accession>A0A6G0VK70</accession>
<evidence type="ECO:0000256" key="1">
    <source>
        <dbReference type="SAM" id="SignalP"/>
    </source>
</evidence>